<protein>
    <submittedName>
        <fullName evidence="1">Uncharacterized protein</fullName>
    </submittedName>
</protein>
<name>A0A0E9T1B9_ANGAN</name>
<reference evidence="1" key="2">
    <citation type="journal article" date="2015" name="Fish Shellfish Immunol.">
        <title>Early steps in the European eel (Anguilla anguilla)-Vibrio vulnificus interaction in the gills: Role of the RtxA13 toxin.</title>
        <authorList>
            <person name="Callol A."/>
            <person name="Pajuelo D."/>
            <person name="Ebbesson L."/>
            <person name="Teles M."/>
            <person name="MacKenzie S."/>
            <person name="Amaro C."/>
        </authorList>
    </citation>
    <scope>NUCLEOTIDE SEQUENCE</scope>
</reference>
<organism evidence="1">
    <name type="scientific">Anguilla anguilla</name>
    <name type="common">European freshwater eel</name>
    <name type="synonym">Muraena anguilla</name>
    <dbReference type="NCBI Taxonomy" id="7936"/>
    <lineage>
        <taxon>Eukaryota</taxon>
        <taxon>Metazoa</taxon>
        <taxon>Chordata</taxon>
        <taxon>Craniata</taxon>
        <taxon>Vertebrata</taxon>
        <taxon>Euteleostomi</taxon>
        <taxon>Actinopterygii</taxon>
        <taxon>Neopterygii</taxon>
        <taxon>Teleostei</taxon>
        <taxon>Anguilliformes</taxon>
        <taxon>Anguillidae</taxon>
        <taxon>Anguilla</taxon>
    </lineage>
</organism>
<proteinExistence type="predicted"/>
<accession>A0A0E9T1B9</accession>
<dbReference type="EMBL" id="GBXM01061285">
    <property type="protein sequence ID" value="JAH47292.1"/>
    <property type="molecule type" value="Transcribed_RNA"/>
</dbReference>
<dbReference type="AlphaFoldDB" id="A0A0E9T1B9"/>
<evidence type="ECO:0000313" key="1">
    <source>
        <dbReference type="EMBL" id="JAH47292.1"/>
    </source>
</evidence>
<reference evidence="1" key="1">
    <citation type="submission" date="2014-11" db="EMBL/GenBank/DDBJ databases">
        <authorList>
            <person name="Amaro Gonzalez C."/>
        </authorList>
    </citation>
    <scope>NUCLEOTIDE SEQUENCE</scope>
</reference>
<sequence>MFDSSSAYMYTDHYFKNLGSRRHKQRARVHFTAVIFHFIGIPNGSNHEMKIYVYELISRS</sequence>